<reference evidence="2" key="1">
    <citation type="journal article" date="2023" name="Science">
        <title>Genome structures resolve the early diversification of teleost fishes.</title>
        <authorList>
            <person name="Parey E."/>
            <person name="Louis A."/>
            <person name="Montfort J."/>
            <person name="Bouchez O."/>
            <person name="Roques C."/>
            <person name="Iampietro C."/>
            <person name="Lluch J."/>
            <person name="Castinel A."/>
            <person name="Donnadieu C."/>
            <person name="Desvignes T."/>
            <person name="Floi Bucao C."/>
            <person name="Jouanno E."/>
            <person name="Wen M."/>
            <person name="Mejri S."/>
            <person name="Dirks R."/>
            <person name="Jansen H."/>
            <person name="Henkel C."/>
            <person name="Chen W.J."/>
            <person name="Zahm M."/>
            <person name="Cabau C."/>
            <person name="Klopp C."/>
            <person name="Thompson A.W."/>
            <person name="Robinson-Rechavi M."/>
            <person name="Braasch I."/>
            <person name="Lecointre G."/>
            <person name="Bobe J."/>
            <person name="Postlethwait J.H."/>
            <person name="Berthelot C."/>
            <person name="Roest Crollius H."/>
            <person name="Guiguen Y."/>
        </authorList>
    </citation>
    <scope>NUCLEOTIDE SEQUENCE</scope>
    <source>
        <strain evidence="2">NC1722</strain>
    </source>
</reference>
<dbReference type="Proteomes" id="UP001221898">
    <property type="component" value="Unassembled WGS sequence"/>
</dbReference>
<comment type="caution">
    <text evidence="2">The sequence shown here is derived from an EMBL/GenBank/DDBJ whole genome shotgun (WGS) entry which is preliminary data.</text>
</comment>
<proteinExistence type="predicted"/>
<feature type="region of interest" description="Disordered" evidence="1">
    <location>
        <begin position="115"/>
        <end position="144"/>
    </location>
</feature>
<dbReference type="AlphaFoldDB" id="A0AAD7SYZ1"/>
<feature type="compositionally biased region" description="Polar residues" evidence="1">
    <location>
        <begin position="119"/>
        <end position="144"/>
    </location>
</feature>
<sequence length="144" mass="16182">MVSGNTSPRSEPRVVAPRNGADVVTFARFLSLLLALIRGRCSNTPFRERCHSVAAPRAMGLPATPPPIGRQRRCFNEEEECRRLREAAHTAASLNRAAFGPEQRSPVYNIETEKRKNRISSFSSNRMQMSQPSRQPPNTNDIYD</sequence>
<dbReference type="EMBL" id="JAINUG010000023">
    <property type="protein sequence ID" value="KAJ8411349.1"/>
    <property type="molecule type" value="Genomic_DNA"/>
</dbReference>
<evidence type="ECO:0000256" key="1">
    <source>
        <dbReference type="SAM" id="MobiDB-lite"/>
    </source>
</evidence>
<evidence type="ECO:0000313" key="2">
    <source>
        <dbReference type="EMBL" id="KAJ8411349.1"/>
    </source>
</evidence>
<organism evidence="2 3">
    <name type="scientific">Aldrovandia affinis</name>
    <dbReference type="NCBI Taxonomy" id="143900"/>
    <lineage>
        <taxon>Eukaryota</taxon>
        <taxon>Metazoa</taxon>
        <taxon>Chordata</taxon>
        <taxon>Craniata</taxon>
        <taxon>Vertebrata</taxon>
        <taxon>Euteleostomi</taxon>
        <taxon>Actinopterygii</taxon>
        <taxon>Neopterygii</taxon>
        <taxon>Teleostei</taxon>
        <taxon>Notacanthiformes</taxon>
        <taxon>Halosauridae</taxon>
        <taxon>Aldrovandia</taxon>
    </lineage>
</organism>
<evidence type="ECO:0000313" key="3">
    <source>
        <dbReference type="Proteomes" id="UP001221898"/>
    </source>
</evidence>
<name>A0AAD7SYZ1_9TELE</name>
<keyword evidence="3" id="KW-1185">Reference proteome</keyword>
<protein>
    <submittedName>
        <fullName evidence="2">Uncharacterized protein</fullName>
    </submittedName>
</protein>
<accession>A0AAD7SYZ1</accession>
<gene>
    <name evidence="2" type="ORF">AAFF_G00173550</name>
</gene>